<keyword evidence="2" id="KW-1185">Reference proteome</keyword>
<protein>
    <submittedName>
        <fullName evidence="1">Uncharacterized protein</fullName>
    </submittedName>
</protein>
<reference evidence="2" key="1">
    <citation type="journal article" date="2015" name="Nat. Genet.">
        <title>The genome and transcriptome of the zoonotic hookworm Ancylostoma ceylanicum identify infection-specific gene families.</title>
        <authorList>
            <person name="Schwarz E.M."/>
            <person name="Hu Y."/>
            <person name="Antoshechkin I."/>
            <person name="Miller M.M."/>
            <person name="Sternberg P.W."/>
            <person name="Aroian R.V."/>
        </authorList>
    </citation>
    <scope>NUCLEOTIDE SEQUENCE</scope>
    <source>
        <strain evidence="2">HY135</strain>
    </source>
</reference>
<dbReference type="OrthoDB" id="5844942at2759"/>
<sequence length="187" mass="21330">MQDATNVGDRFAASPAEFVPSKCREHDVAVYHLPSKTELCYEWCFKKVLSDQQTKTYICCGCKSMKDRDCSRYDEPIPSCRIKDGYFITNLAFPFRRHYCEAKSLLRTTMRRTIIKKSNELRSLPSRQLVTEVIHDLAEEGSHERFGKSISSSSALLLFYGVQTSDALSSASEQMMVEQLSSSNKKE</sequence>
<gene>
    <name evidence="1" type="primary">Acey_s0010.g1062</name>
    <name evidence="1" type="ORF">Y032_0010g1062</name>
</gene>
<evidence type="ECO:0000313" key="1">
    <source>
        <dbReference type="EMBL" id="EYC26279.1"/>
    </source>
</evidence>
<evidence type="ECO:0000313" key="2">
    <source>
        <dbReference type="Proteomes" id="UP000024635"/>
    </source>
</evidence>
<comment type="caution">
    <text evidence="1">The sequence shown here is derived from an EMBL/GenBank/DDBJ whole genome shotgun (WGS) entry which is preliminary data.</text>
</comment>
<proteinExistence type="predicted"/>
<dbReference type="AlphaFoldDB" id="A0A016VF65"/>
<dbReference type="EMBL" id="JARK01001346">
    <property type="protein sequence ID" value="EYC26279.1"/>
    <property type="molecule type" value="Genomic_DNA"/>
</dbReference>
<dbReference type="Proteomes" id="UP000024635">
    <property type="component" value="Unassembled WGS sequence"/>
</dbReference>
<organism evidence="1 2">
    <name type="scientific">Ancylostoma ceylanicum</name>
    <dbReference type="NCBI Taxonomy" id="53326"/>
    <lineage>
        <taxon>Eukaryota</taxon>
        <taxon>Metazoa</taxon>
        <taxon>Ecdysozoa</taxon>
        <taxon>Nematoda</taxon>
        <taxon>Chromadorea</taxon>
        <taxon>Rhabditida</taxon>
        <taxon>Rhabditina</taxon>
        <taxon>Rhabditomorpha</taxon>
        <taxon>Strongyloidea</taxon>
        <taxon>Ancylostomatidae</taxon>
        <taxon>Ancylostomatinae</taxon>
        <taxon>Ancylostoma</taxon>
    </lineage>
</organism>
<accession>A0A016VF65</accession>
<name>A0A016VF65_9BILA</name>